<proteinExistence type="predicted"/>
<dbReference type="eggNOG" id="ENOG50340P2">
    <property type="taxonomic scope" value="Bacteria"/>
</dbReference>
<dbReference type="AlphaFoldDB" id="K9P4U1"/>
<name>K9P4U1_CYAGP</name>
<protein>
    <submittedName>
        <fullName evidence="1">Uncharacterized protein</fullName>
    </submittedName>
</protein>
<organism evidence="1 2">
    <name type="scientific">Cyanobium gracile (strain ATCC 27147 / PCC 6307)</name>
    <dbReference type="NCBI Taxonomy" id="292564"/>
    <lineage>
        <taxon>Bacteria</taxon>
        <taxon>Bacillati</taxon>
        <taxon>Cyanobacteriota</taxon>
        <taxon>Cyanophyceae</taxon>
        <taxon>Synechococcales</taxon>
        <taxon>Prochlorococcaceae</taxon>
        <taxon>Cyanobium</taxon>
    </lineage>
</organism>
<evidence type="ECO:0000313" key="1">
    <source>
        <dbReference type="EMBL" id="AFY27579.1"/>
    </source>
</evidence>
<dbReference type="OrthoDB" id="559283at2"/>
<accession>K9P4U1</accession>
<reference evidence="2" key="1">
    <citation type="journal article" date="2013" name="Proc. Natl. Acad. Sci. U.S.A.">
        <title>Improving the coverage of the cyanobacterial phylum using diversity-driven genome sequencing.</title>
        <authorList>
            <person name="Shih P.M."/>
            <person name="Wu D."/>
            <person name="Latifi A."/>
            <person name="Axen S.D."/>
            <person name="Fewer D.P."/>
            <person name="Talla E."/>
            <person name="Calteau A."/>
            <person name="Cai F."/>
            <person name="Tandeau de Marsac N."/>
            <person name="Rippka R."/>
            <person name="Herdman M."/>
            <person name="Sivonen K."/>
            <person name="Coursin T."/>
            <person name="Laurent T."/>
            <person name="Goodwin L."/>
            <person name="Nolan M."/>
            <person name="Davenport K.W."/>
            <person name="Han C.S."/>
            <person name="Rubin E.M."/>
            <person name="Eisen J.A."/>
            <person name="Woyke T."/>
            <person name="Gugger M."/>
            <person name="Kerfeld C.A."/>
        </authorList>
    </citation>
    <scope>NUCLEOTIDE SEQUENCE [LARGE SCALE GENOMIC DNA]</scope>
    <source>
        <strain evidence="2">ATCC 27147 / PCC 6307</strain>
    </source>
</reference>
<dbReference type="STRING" id="292564.Cyagr_0385"/>
<sequence>MIQVVVRVPSVPSSDARSGPAATSGSAATVDGLFLLDPHREELRGALQELEGSDHWHGGLPVLLLERCWLRLSRVPVEGLAYRLPPDCSQEAPELRRYRELVAAGHPAWEAERLCWEDFGADACREALRRFWAAQERGTQGWTLETYLDLIQQYRLRFAAGGSRPVPLLVLARREGHARRDRHRLLWLGPDAAAGRPSMRDTCP</sequence>
<dbReference type="HOGENOM" id="CLU_130998_0_0_3"/>
<evidence type="ECO:0000313" key="2">
    <source>
        <dbReference type="Proteomes" id="UP000010388"/>
    </source>
</evidence>
<dbReference type="EMBL" id="CP003495">
    <property type="protein sequence ID" value="AFY27579.1"/>
    <property type="molecule type" value="Genomic_DNA"/>
</dbReference>
<gene>
    <name evidence="1" type="ordered locus">Cyagr_0385</name>
</gene>
<dbReference type="Proteomes" id="UP000010388">
    <property type="component" value="Chromosome"/>
</dbReference>
<dbReference type="KEGG" id="cgc:Cyagr_0385"/>